<evidence type="ECO:0000256" key="4">
    <source>
        <dbReference type="ARBA" id="ARBA00023136"/>
    </source>
</evidence>
<dbReference type="AlphaFoldDB" id="A0ABD2YSY7"/>
<feature type="domain" description="ABC-2 type transporter transmembrane" evidence="5">
    <location>
        <begin position="2"/>
        <end position="49"/>
    </location>
</feature>
<protein>
    <recommendedName>
        <fullName evidence="5">ABC-2 type transporter transmembrane domain-containing protein</fullName>
    </recommendedName>
</protein>
<proteinExistence type="predicted"/>
<evidence type="ECO:0000256" key="1">
    <source>
        <dbReference type="ARBA" id="ARBA00004141"/>
    </source>
</evidence>
<evidence type="ECO:0000313" key="7">
    <source>
        <dbReference type="Proteomes" id="UP001630127"/>
    </source>
</evidence>
<dbReference type="InterPro" id="IPR013525">
    <property type="entry name" value="ABC2_TM"/>
</dbReference>
<evidence type="ECO:0000259" key="5">
    <source>
        <dbReference type="Pfam" id="PF01061"/>
    </source>
</evidence>
<accession>A0ABD2YSY7</accession>
<comment type="subcellular location">
    <subcellularLocation>
        <location evidence="1">Membrane</location>
        <topology evidence="1">Multi-pass membrane protein</topology>
    </subcellularLocation>
</comment>
<organism evidence="6 7">
    <name type="scientific">Cinchona calisaya</name>
    <dbReference type="NCBI Taxonomy" id="153742"/>
    <lineage>
        <taxon>Eukaryota</taxon>
        <taxon>Viridiplantae</taxon>
        <taxon>Streptophyta</taxon>
        <taxon>Embryophyta</taxon>
        <taxon>Tracheophyta</taxon>
        <taxon>Spermatophyta</taxon>
        <taxon>Magnoliopsida</taxon>
        <taxon>eudicotyledons</taxon>
        <taxon>Gunneridae</taxon>
        <taxon>Pentapetalae</taxon>
        <taxon>asterids</taxon>
        <taxon>lamiids</taxon>
        <taxon>Gentianales</taxon>
        <taxon>Rubiaceae</taxon>
        <taxon>Cinchonoideae</taxon>
        <taxon>Cinchoneae</taxon>
        <taxon>Cinchona</taxon>
    </lineage>
</organism>
<sequence>MSLIAGTMGAFFLFSGYFLPKEQTPKFWIFMRYLSLFKCPFESFLINEFGGEKGHSKCVEGSERACFLKGDDFLRKLGIDESQKWNLVQILQEQKLKEESIQTAAAAAH</sequence>
<dbReference type="GO" id="GO:0016020">
    <property type="term" value="C:membrane"/>
    <property type="evidence" value="ECO:0007669"/>
    <property type="project" value="UniProtKB-SubCell"/>
</dbReference>
<evidence type="ECO:0000256" key="2">
    <source>
        <dbReference type="ARBA" id="ARBA00022692"/>
    </source>
</evidence>
<keyword evidence="4" id="KW-0472">Membrane</keyword>
<reference evidence="6 7" key="1">
    <citation type="submission" date="2024-11" db="EMBL/GenBank/DDBJ databases">
        <title>A near-complete genome assembly of Cinchona calisaya.</title>
        <authorList>
            <person name="Lian D.C."/>
            <person name="Zhao X.W."/>
            <person name="Wei L."/>
        </authorList>
    </citation>
    <scope>NUCLEOTIDE SEQUENCE [LARGE SCALE GENOMIC DNA]</scope>
    <source>
        <tissue evidence="6">Nenye</tissue>
    </source>
</reference>
<dbReference type="EMBL" id="JBJUIK010000012">
    <property type="protein sequence ID" value="KAL3509220.1"/>
    <property type="molecule type" value="Genomic_DNA"/>
</dbReference>
<keyword evidence="3" id="KW-1133">Transmembrane helix</keyword>
<keyword evidence="7" id="KW-1185">Reference proteome</keyword>
<name>A0ABD2YSY7_9GENT</name>
<evidence type="ECO:0000313" key="6">
    <source>
        <dbReference type="EMBL" id="KAL3509220.1"/>
    </source>
</evidence>
<evidence type="ECO:0000256" key="3">
    <source>
        <dbReference type="ARBA" id="ARBA00022989"/>
    </source>
</evidence>
<gene>
    <name evidence="6" type="ORF">ACH5RR_028621</name>
</gene>
<dbReference type="Pfam" id="PF01061">
    <property type="entry name" value="ABC2_membrane"/>
    <property type="match status" value="1"/>
</dbReference>
<dbReference type="Proteomes" id="UP001630127">
    <property type="component" value="Unassembled WGS sequence"/>
</dbReference>
<comment type="caution">
    <text evidence="6">The sequence shown here is derived from an EMBL/GenBank/DDBJ whole genome shotgun (WGS) entry which is preliminary data.</text>
</comment>
<keyword evidence="2" id="KW-0812">Transmembrane</keyword>